<dbReference type="InterPro" id="IPR050836">
    <property type="entry name" value="SDS22/Internalin_LRR"/>
</dbReference>
<dbReference type="InterPro" id="IPR032675">
    <property type="entry name" value="LRR_dom_sf"/>
</dbReference>
<dbReference type="Gene3D" id="3.80.10.10">
    <property type="entry name" value="Ribonuclease Inhibitor"/>
    <property type="match status" value="2"/>
</dbReference>
<organism evidence="3 4">
    <name type="scientific">Chryseobacterium endophyticum</name>
    <dbReference type="NCBI Taxonomy" id="1854762"/>
    <lineage>
        <taxon>Bacteria</taxon>
        <taxon>Pseudomonadati</taxon>
        <taxon>Bacteroidota</taxon>
        <taxon>Flavobacteriia</taxon>
        <taxon>Flavobacteriales</taxon>
        <taxon>Weeksellaceae</taxon>
        <taxon>Chryseobacterium group</taxon>
        <taxon>Chryseobacterium</taxon>
    </lineage>
</organism>
<protein>
    <submittedName>
        <fullName evidence="3">Leucine-rich repeat domain-containing protein</fullName>
    </submittedName>
</protein>
<dbReference type="Proteomes" id="UP001463665">
    <property type="component" value="Chromosome"/>
</dbReference>
<dbReference type="EMBL" id="CP154834">
    <property type="protein sequence ID" value="XAO73667.1"/>
    <property type="molecule type" value="Genomic_DNA"/>
</dbReference>
<evidence type="ECO:0000256" key="1">
    <source>
        <dbReference type="ARBA" id="ARBA00022614"/>
    </source>
</evidence>
<dbReference type="Pfam" id="PF12799">
    <property type="entry name" value="LRR_4"/>
    <property type="match status" value="1"/>
</dbReference>
<dbReference type="AlphaFoldDB" id="A0AAU6WL22"/>
<keyword evidence="1" id="KW-0433">Leucine-rich repeat</keyword>
<proteinExistence type="predicted"/>
<dbReference type="PROSITE" id="PS51450">
    <property type="entry name" value="LRR"/>
    <property type="match status" value="2"/>
</dbReference>
<dbReference type="RefSeq" id="WP_345766082.1">
    <property type="nucleotide sequence ID" value="NZ_CP154834.1"/>
</dbReference>
<dbReference type="PANTHER" id="PTHR46652">
    <property type="entry name" value="LEUCINE-RICH REPEAT AND IQ DOMAIN-CONTAINING PROTEIN 1-RELATED"/>
    <property type="match status" value="1"/>
</dbReference>
<dbReference type="InterPro" id="IPR001611">
    <property type="entry name" value="Leu-rich_rpt"/>
</dbReference>
<name>A0AAU6WL22_9FLAO</name>
<dbReference type="InterPro" id="IPR025875">
    <property type="entry name" value="Leu-rich_rpt_4"/>
</dbReference>
<keyword evidence="2" id="KW-0677">Repeat</keyword>
<evidence type="ECO:0000313" key="4">
    <source>
        <dbReference type="Proteomes" id="UP001463665"/>
    </source>
</evidence>
<sequence length="367" mass="42289">MQVSIKEFSKAFAHENQYYLVDGKFISLQLTNLHFENFDTLQPVFKMVKKLEFDNCTFNIDNIVKGLKSFPALESINLEANSVATIETFLQLETINELHLIINFETIPTNALILDFKGLKRIKSLRLYCENVDSDKMIIFKGAEYLNTLEKLVLECDCIIDELSKFKNLKYLYTESPQLQITHRLDSLTTLEMKIYKEDYNIYSLEQFPNLENLNINGGYKINLGELKKLKILCIGGMNFGLENISTFDNLPNLEKLELFNSSEISEIKSLDKLSNLKVLNLSENYEIENIDGIENLKNLEYINLYKNNISNVSVLNKLPKLKEVNVAGNNINQEDVEKQLEKPEVACFLSLPQIPEIASNIWNKIN</sequence>
<dbReference type="PANTHER" id="PTHR46652:SF3">
    <property type="entry name" value="LEUCINE-RICH REPEAT-CONTAINING PROTEIN 9"/>
    <property type="match status" value="1"/>
</dbReference>
<gene>
    <name evidence="3" type="ORF">AAFP95_18395</name>
</gene>
<evidence type="ECO:0000256" key="2">
    <source>
        <dbReference type="ARBA" id="ARBA00022737"/>
    </source>
</evidence>
<keyword evidence="4" id="KW-1185">Reference proteome</keyword>
<evidence type="ECO:0000313" key="3">
    <source>
        <dbReference type="EMBL" id="XAO73667.1"/>
    </source>
</evidence>
<dbReference type="SUPFAM" id="SSF52058">
    <property type="entry name" value="L domain-like"/>
    <property type="match status" value="1"/>
</dbReference>
<accession>A0AAU6WL22</accession>
<reference evidence="3 4" key="1">
    <citation type="submission" date="2024-04" db="EMBL/GenBank/DDBJ databases">
        <title>Genome sequencing and assembly of rice foliar adapted Chryseobacterium endophyticum OsEnb-ALM-A6.</title>
        <authorList>
            <person name="Kumar S."/>
            <person name="Javed M."/>
            <person name="Chouhan V."/>
            <person name="Charishma K."/>
            <person name="Patel A."/>
            <person name="Kumar M."/>
            <person name="Sahu K.P."/>
            <person name="Kumar A."/>
        </authorList>
    </citation>
    <scope>NUCLEOTIDE SEQUENCE [LARGE SCALE GENOMIC DNA]</scope>
    <source>
        <strain evidence="3 4">OsEnb-ALM-A6</strain>
    </source>
</reference>